<feature type="region of interest" description="Disordered" evidence="1">
    <location>
        <begin position="2972"/>
        <end position="2991"/>
    </location>
</feature>
<feature type="compositionally biased region" description="Low complexity" evidence="1">
    <location>
        <begin position="990"/>
        <end position="1005"/>
    </location>
</feature>
<feature type="region of interest" description="Disordered" evidence="1">
    <location>
        <begin position="910"/>
        <end position="934"/>
    </location>
</feature>
<proteinExistence type="predicted"/>
<organism evidence="2">
    <name type="scientific">Tanacetum cinerariifolium</name>
    <name type="common">Dalmatian daisy</name>
    <name type="synonym">Chrysanthemum cinerariifolium</name>
    <dbReference type="NCBI Taxonomy" id="118510"/>
    <lineage>
        <taxon>Eukaryota</taxon>
        <taxon>Viridiplantae</taxon>
        <taxon>Streptophyta</taxon>
        <taxon>Embryophyta</taxon>
        <taxon>Tracheophyta</taxon>
        <taxon>Spermatophyta</taxon>
        <taxon>Magnoliopsida</taxon>
        <taxon>eudicotyledons</taxon>
        <taxon>Gunneridae</taxon>
        <taxon>Pentapetalae</taxon>
        <taxon>asterids</taxon>
        <taxon>campanulids</taxon>
        <taxon>Asterales</taxon>
        <taxon>Asteraceae</taxon>
        <taxon>Asteroideae</taxon>
        <taxon>Anthemideae</taxon>
        <taxon>Anthemidinae</taxon>
        <taxon>Tanacetum</taxon>
    </lineage>
</organism>
<feature type="compositionally biased region" description="Basic and acidic residues" evidence="1">
    <location>
        <begin position="3015"/>
        <end position="3028"/>
    </location>
</feature>
<protein>
    <submittedName>
        <fullName evidence="2">Uncharacterized protein</fullName>
    </submittedName>
</protein>
<evidence type="ECO:0000313" key="2">
    <source>
        <dbReference type="EMBL" id="GEU28230.1"/>
    </source>
</evidence>
<sequence>MPAAMAAASLVTSELIPQACRHIPRIAKIAAVECRVERTEVGFVEQVAHIDRQRHAWVELVPGHQVGNGIGVLAGGDGLAELPGRGGKMHAALPVGAAAHGQAAPAARQAIRARGQLAAQFEVDAARPGALDGQVGRLVEAAGHHLAWIAFGQVVLARFEQGHGGHCAPFEPVALPARLITFACARREAGASTVAYALRLEDAGVAGVQRLPRRDVIDHARIRGDFAAGAVLGQLIGPVRLHIIEGVMVAVVAGARTHDHGQVVGRFQARGKVGAVLADIGVVVEQPFRRRRLGRVAAPRIKIDCAAFDVGDVGRAAVVELGIVKAGNHFVAAAEQLERSLHLHIDAFLALPAQPRAAEQHHARARRAVGKAPAGRGLLAGALAVQMVERQFDQPVRRQPVFERAKRIERILLAAAPAGRRLGGRRQVRFHDAVDQLFFLRIVVDEAVALLRGGRAGLEGRRGTLAHQVDGARRFAGAGHQAGRAAQHVDVIVQRHVARALRGGGGGDHQRGGHAVELVAVDAVAAREDRKPFAVDMLDIDARRLFQHAGDRVEVLVVHALARDHADALRRFAQRQRQLGRRAAGAQRVGAAALAQVARVLGLDSDERQHAHRCGAAVCRNRSARLVQHVAAVAGDRLQAGAGQQAGKTGRDRMLALQTRRIAAGGDAGGEGRKGHHGLYGWWKGLAWNLPPVGRTRWKNMHTFLKYFSGRANADPIARQPPHAHRQRTRQHGQRLVRVPYREGARYAHGGNCRVAAEVAGPVAVQFRQQPGQRPVVHHDAAVAPQGGRVVGGLYRAGHDCIEIEALSCAHQQRPVLLSWQAHRHCVFEHHHLGAVLVTPHGEAGAQRFDGAVSGFHHERTVIDWRARLAPVRGFDQDFAGAQQHRALVRAEAHVDRAGGRRAMAQCRARRSTRRSRARRRTPAAPARAAPGAGPGAALAVPACRCAEESCGAGRARMPGAARRAGGRDDPGAIAAMPRGRWPWPDPSTAACTTPRPACAAPGRRGPQRPSRRRQVAVVERAGHVVVDGAQRHAQLCGDLGIRQSLQLRQQKRLPHGRFHAVENGVNRGQRFKDQGARFGRGRVLLGQRGQRFQIGALEALAAEEVGHQPARDRAQVGARRLHVGWFALAQDAQERVVRQVGSVAAVAELAAQPLLQPAVVRPVQVADVRLRQGGLWQAGRGEAEIGRWHGSKGPVSAWRPIAVNIGTRIILNCSEVGARAQSPRANCRSVRGDCPLLRQQPAIDRVVRCRHERRLVRTEPHDQRRHLVRFAETAERVLGHQRRAGLVRHAPHGWRVDVAGAHGIDADAARGIFQRRSLGQSHHAVLGGDIGAVLARGHLAQDGRHVDDGAAACGQHGWQLVAHAVEHAGQVDADDLVPVFNRVLADVGRRRAHARVVAGDVQRAVVLDGGGHERFVVSGQRHDGMGIAAIPVWHRTQTHPLVAPASRAGHGRHVGKDGHQLVQVHRFDQVVVEAGGGGLGAVGFLAVAGDGDQHGAGGAGPRTQALGHVVAVDIGQADIEQEHVLSIELGMGQCAAGIVLDDHLVALQVQQQAEHGGSVDIVVHQHDAQGGAGARERGRIGSLVGAGRVIGKLARQAHGKRAAMADAGAVAVDRTLVQRDQAFDQRQAQAQPAQRPVGRALGLGKQVERALDHVGRHADAVVRYPDQHVRVAHLDGHRHLAVLGRVLRGVAQQVRQYLHQAFLVAHDQRRVGRQLETELVAARAHQRRHLLDGVVDEVAHVQALGMQLHQAARDARDIEQIVHQRGHVHHLAADDLAGLADAGVVQPGHLQQVGGGADRRQRVAQLVRQHRQELVLALVRVGQLFLGGAALGHVAEEEGDAAVERAVGADLDPHAGAVGEHVGNLDDFGAARGHHAAINGFRFGALQFGPDVPVVASDQVGSGALGDAHAFGIHAHDGPVPVEHGKALGHAVENILALVAFGAQRGLRLRRFDGRPRAFRDFAHQADFAVAPRARRGALDAQHHLQLAGAHQRHQHFGADHDRCVDRAAAGRAGIGGHVMVDRLVTGAQRGEDLGRYAVERLGVAGQARDAGRGPVAADCHRAAVFVHLGVQHARGVQALPEQGAGGGTDVVRVAQLAQAVGQVELECLADARVLQLLEFFLQRQVGLVRGRHIDALHEDARDALLLADDGLVQQVHVPVFGLAAGQALQRDLAVADHHRFARRKSGVHQRIDALSGQFGQRLRGRLADDVAVAHQLIKRVVGHLERMVGAGEHGNEAGRLVEHDLQLAALGRQDAGHRFVHLRPVKLRHVGHGVGVLLQVVFSGGPVKTVQLGHVDGVLRDERDVACRIEHGGVDGAPVALVEHHALRGLHRHGIAQQRAGMGLAGGNGQLDRAPHFVQVGRIGIGRVGGKGVEDMLADQVVLGAAGGPQVGGVGPYQDKAGADLEHADRFGQARRLLLQGVCRSRRFFHQRGILLRHAVHLANGRADLGDALGLLLAGHGDFGDDGRHALDAGHHVAHGGAGHAGELAARRNLPHRVVDQFFDFLRGRGRTLGQVAHLRGHHRETAPLFAGARRFHGRIERQDIGLERDAVDHCDDVDDFAGRIADGAHGGDHFFHRLAALERDRRSVAGQLAGLAGVVVVLLDGAGELDHGRRGFFQRAGLLLGAGRQVEVAAGNFRGRRVDRLGAVAHPAHDVGQIVLHQAQRPQQVADLVARGGRHFGAQVARGHGLGHAHGRIQRRRDAADQPQHGDRTDCQHQDQRYRNGQRGLAVGGRVVRLDARGQVLRLLADVGHDVVDLAGGLAVHALDQRIDHAGAGGLGGIELRQRFQIAPGQGFLGAERVRHQRGADAEFAEQDVEPRQFGARAVAALDEGGAVPGKGFGIVAAHQDVFPFLHLDLEFHLRAACSVDGLAHGDQARHGGAGAACKNPVPPQASTDLDHVPGRTPGAAVSGSDSFERNAEDGGDGAMYICAADRAVLTRIRCGCASPSAELGFRPVPVRARTAPCAAARSWSDGSRSRPGGNGGWCRHRSRPCRPPARCPPPVPAIMPGPGRRDTPGATDDRAWRAGPPACPPHRGYRR</sequence>
<feature type="compositionally biased region" description="Basic and acidic residues" evidence="1">
    <location>
        <begin position="2703"/>
        <end position="2719"/>
    </location>
</feature>
<feature type="region of interest" description="Disordered" evidence="1">
    <location>
        <begin position="2881"/>
        <end position="2922"/>
    </location>
</feature>
<comment type="caution">
    <text evidence="2">The sequence shown here is derived from an EMBL/GenBank/DDBJ whole genome shotgun (WGS) entry which is preliminary data.</text>
</comment>
<name>A0A699GES2_TANCI</name>
<evidence type="ECO:0000256" key="1">
    <source>
        <dbReference type="SAM" id="MobiDB-lite"/>
    </source>
</evidence>
<accession>A0A699GES2</accession>
<gene>
    <name evidence="2" type="ORF">Tci_000208</name>
</gene>
<feature type="compositionally biased region" description="Basic residues" evidence="1">
    <location>
        <begin position="910"/>
        <end position="922"/>
    </location>
</feature>
<feature type="region of interest" description="Disordered" evidence="1">
    <location>
        <begin position="990"/>
        <end position="1013"/>
    </location>
</feature>
<reference evidence="2" key="1">
    <citation type="journal article" date="2019" name="Sci. Rep.">
        <title>Draft genome of Tanacetum cinerariifolium, the natural source of mosquito coil.</title>
        <authorList>
            <person name="Yamashiro T."/>
            <person name="Shiraishi A."/>
            <person name="Satake H."/>
            <person name="Nakayama K."/>
        </authorList>
    </citation>
    <scope>NUCLEOTIDE SEQUENCE</scope>
</reference>
<feature type="region of interest" description="Disordered" evidence="1">
    <location>
        <begin position="2691"/>
        <end position="2719"/>
    </location>
</feature>
<feature type="region of interest" description="Disordered" evidence="1">
    <location>
        <begin position="2998"/>
        <end position="3043"/>
    </location>
</feature>
<feature type="compositionally biased region" description="Pro residues" evidence="1">
    <location>
        <begin position="2998"/>
        <end position="3011"/>
    </location>
</feature>
<feature type="compositionally biased region" description="Low complexity" evidence="1">
    <location>
        <begin position="923"/>
        <end position="934"/>
    </location>
</feature>
<dbReference type="EMBL" id="BKCJ010000002">
    <property type="protein sequence ID" value="GEU28230.1"/>
    <property type="molecule type" value="Genomic_DNA"/>
</dbReference>
<feature type="compositionally biased region" description="Basic residues" evidence="1">
    <location>
        <begin position="2692"/>
        <end position="2702"/>
    </location>
</feature>